<dbReference type="Proteomes" id="UP001519460">
    <property type="component" value="Unassembled WGS sequence"/>
</dbReference>
<name>A0ABD0J3D3_9CAEN</name>
<feature type="signal peptide" evidence="2">
    <location>
        <begin position="1"/>
        <end position="20"/>
    </location>
</feature>
<evidence type="ECO:0000256" key="1">
    <source>
        <dbReference type="SAM" id="MobiDB-lite"/>
    </source>
</evidence>
<organism evidence="3 4">
    <name type="scientific">Batillaria attramentaria</name>
    <dbReference type="NCBI Taxonomy" id="370345"/>
    <lineage>
        <taxon>Eukaryota</taxon>
        <taxon>Metazoa</taxon>
        <taxon>Spiralia</taxon>
        <taxon>Lophotrochozoa</taxon>
        <taxon>Mollusca</taxon>
        <taxon>Gastropoda</taxon>
        <taxon>Caenogastropoda</taxon>
        <taxon>Sorbeoconcha</taxon>
        <taxon>Cerithioidea</taxon>
        <taxon>Batillariidae</taxon>
        <taxon>Batillaria</taxon>
    </lineage>
</organism>
<dbReference type="AlphaFoldDB" id="A0ABD0J3D3"/>
<dbReference type="EMBL" id="JACVVK020000676">
    <property type="protein sequence ID" value="KAK7456963.1"/>
    <property type="molecule type" value="Genomic_DNA"/>
</dbReference>
<feature type="chain" id="PRO_5044758397" description="Ig-like domain-containing protein" evidence="2">
    <location>
        <begin position="21"/>
        <end position="735"/>
    </location>
</feature>
<protein>
    <recommendedName>
        <fullName evidence="5">Ig-like domain-containing protein</fullName>
    </recommendedName>
</protein>
<accession>A0ABD0J3D3</accession>
<sequence>MPPEVVLLYILIDLHARVLGTVQVSGCHRQGAAREHGSPQCGGVTIMQEHDHLPGSAAPGAAHPPPGKVVQGEVQPPGPAVPDQLAKQLQAAIENNHPKLRPWAAACKQAPNSPKNKTGKFRLHHADQLVTPVRADRLGYWLEGYDHVNQSLDGCQADLDGLLALCRDIHISMAPEKTVPPTTVLTFMDYELDSIRSEVRLPHDKLKKCQGAFLRRLIDLPIGLRQSHHRIRLTQDTKQDTKKDLGVDKFRKLHPQADALPSRTLPLPGSVWAGSRWVVHSVGCPLESYASATIASAVSTGYAHKIANLEDPTESFVTRKALQATRHAKHSIITMNPASGELILDRRATGGLVEVTCAPPADVSTSDLISLNIGRVLNTTRAEEPLAGARGPGGSGHAEDKSGKNVPRSSATGSIQERLIKYVMPQANQNDAGLYMCHADYFVGTTPEAAHSSKNLSVTCDAQQSTITTTPSSGSLTLGSNVTGGLVEVTCAAPSGVATEDLISLNIERLLHRNQAKQELAGARGSDPATDNSGNNVPGSSASGSVQQRSIKFTMPQTTFDPGQITMTADPQLAFYNYNTSLLLRCNGPVGTVDIDTQVEWVWEYKEQGGFLWTTVNTTDDNFNEESSTPSGPGNCAQNQVVTLQRYVLPEDTGRTYRCYVRRVAGSGGDFDQYAGEYTIGTVLAQGGSTGAPSTLQPTTPGNSTGGGMRVNMNASGKAMEILLAALVLILSSVS</sequence>
<evidence type="ECO:0000313" key="4">
    <source>
        <dbReference type="Proteomes" id="UP001519460"/>
    </source>
</evidence>
<feature type="region of interest" description="Disordered" evidence="1">
    <location>
        <begin position="384"/>
        <end position="411"/>
    </location>
</feature>
<reference evidence="3 4" key="1">
    <citation type="journal article" date="2023" name="Sci. Data">
        <title>Genome assembly of the Korean intertidal mud-creeper Batillaria attramentaria.</title>
        <authorList>
            <person name="Patra A.K."/>
            <person name="Ho P.T."/>
            <person name="Jun S."/>
            <person name="Lee S.J."/>
            <person name="Kim Y."/>
            <person name="Won Y.J."/>
        </authorList>
    </citation>
    <scope>NUCLEOTIDE SEQUENCE [LARGE SCALE GENOMIC DNA]</scope>
    <source>
        <strain evidence="3">Wonlab-2016</strain>
    </source>
</reference>
<proteinExistence type="predicted"/>
<gene>
    <name evidence="3" type="ORF">BaRGS_00039276</name>
</gene>
<feature type="compositionally biased region" description="Polar residues" evidence="1">
    <location>
        <begin position="691"/>
        <end position="703"/>
    </location>
</feature>
<keyword evidence="4" id="KW-1185">Reference proteome</keyword>
<evidence type="ECO:0008006" key="5">
    <source>
        <dbReference type="Google" id="ProtNLM"/>
    </source>
</evidence>
<evidence type="ECO:0000256" key="2">
    <source>
        <dbReference type="SAM" id="SignalP"/>
    </source>
</evidence>
<evidence type="ECO:0000313" key="3">
    <source>
        <dbReference type="EMBL" id="KAK7456963.1"/>
    </source>
</evidence>
<comment type="caution">
    <text evidence="3">The sequence shown here is derived from an EMBL/GenBank/DDBJ whole genome shotgun (WGS) entry which is preliminary data.</text>
</comment>
<feature type="region of interest" description="Disordered" evidence="1">
    <location>
        <begin position="689"/>
        <end position="710"/>
    </location>
</feature>
<keyword evidence="2" id="KW-0732">Signal</keyword>
<feature type="compositionally biased region" description="Polar residues" evidence="1">
    <location>
        <begin position="529"/>
        <end position="547"/>
    </location>
</feature>
<feature type="region of interest" description="Disordered" evidence="1">
    <location>
        <begin position="519"/>
        <end position="547"/>
    </location>
</feature>